<dbReference type="SMART" id="SM00239">
    <property type="entry name" value="C2"/>
    <property type="match status" value="1"/>
</dbReference>
<keyword evidence="5" id="KW-0472">Membrane</keyword>
<evidence type="ECO:0000256" key="1">
    <source>
        <dbReference type="ARBA" id="ARBA00004167"/>
    </source>
</evidence>
<feature type="domain" description="C2" evidence="6">
    <location>
        <begin position="69"/>
        <end position="181"/>
    </location>
</feature>
<dbReference type="PROSITE" id="PS50004">
    <property type="entry name" value="C2"/>
    <property type="match status" value="1"/>
</dbReference>
<dbReference type="InterPro" id="IPR000008">
    <property type="entry name" value="C2_dom"/>
</dbReference>
<dbReference type="InterPro" id="IPR035892">
    <property type="entry name" value="C2_domain_sf"/>
</dbReference>
<dbReference type="Gene3D" id="2.60.40.150">
    <property type="entry name" value="C2 domain"/>
    <property type="match status" value="1"/>
</dbReference>
<keyword evidence="4" id="KW-1133">Transmembrane helix</keyword>
<evidence type="ECO:0000259" key="6">
    <source>
        <dbReference type="PROSITE" id="PS50004"/>
    </source>
</evidence>
<evidence type="ECO:0000256" key="2">
    <source>
        <dbReference type="ARBA" id="ARBA00022692"/>
    </source>
</evidence>
<keyword evidence="3" id="KW-0677">Repeat</keyword>
<evidence type="ECO:0000256" key="5">
    <source>
        <dbReference type="ARBA" id="ARBA00023136"/>
    </source>
</evidence>
<keyword evidence="2" id="KW-0812">Transmembrane</keyword>
<gene>
    <name evidence="8" type="primary">LOC102803037</name>
</gene>
<dbReference type="PANTHER" id="PTHR12546:SF60">
    <property type="entry name" value="MISFIRE, ISOFORM F"/>
    <property type="match status" value="1"/>
</dbReference>
<dbReference type="InterPro" id="IPR037721">
    <property type="entry name" value="Ferlin"/>
</dbReference>
<proteinExistence type="predicted"/>
<reference evidence="8" key="1">
    <citation type="submission" date="2025-08" db="UniProtKB">
        <authorList>
            <consortium name="RefSeq"/>
        </authorList>
    </citation>
    <scope>IDENTIFICATION</scope>
    <source>
        <tissue evidence="8">Testes</tissue>
    </source>
</reference>
<name>A0ABM0MTY1_SACKO</name>
<sequence length="181" mass="20248">IRSMGKGMMALMKMKKRRLHKDEDGQLLIGSQTLLDTLGGFNMSEGDFCLNEEEDTSSDSGYDVPRMSRIYASKPAMDPASLKPQDFQISITVIEARQLAGLNIDPLVCVVVGDQKKYTSVKHSTNCPYFNEYFVFDFHVAPAMLFDKIIKLQALHSRNVLRAGTVIGQFKFDVGTVYQAP</sequence>
<evidence type="ECO:0000256" key="3">
    <source>
        <dbReference type="ARBA" id="ARBA00022737"/>
    </source>
</evidence>
<evidence type="ECO:0000256" key="4">
    <source>
        <dbReference type="ARBA" id="ARBA00022989"/>
    </source>
</evidence>
<feature type="non-terminal residue" evidence="8">
    <location>
        <position position="1"/>
    </location>
</feature>
<dbReference type="RefSeq" id="XP_006823472.1">
    <property type="nucleotide sequence ID" value="XM_006823409.1"/>
</dbReference>
<keyword evidence="7" id="KW-1185">Reference proteome</keyword>
<organism evidence="7 8">
    <name type="scientific">Saccoglossus kowalevskii</name>
    <name type="common">Acorn worm</name>
    <dbReference type="NCBI Taxonomy" id="10224"/>
    <lineage>
        <taxon>Eukaryota</taxon>
        <taxon>Metazoa</taxon>
        <taxon>Hemichordata</taxon>
        <taxon>Enteropneusta</taxon>
        <taxon>Harrimaniidae</taxon>
        <taxon>Saccoglossus</taxon>
    </lineage>
</organism>
<dbReference type="SUPFAM" id="SSF49562">
    <property type="entry name" value="C2 domain (Calcium/lipid-binding domain, CaLB)"/>
    <property type="match status" value="1"/>
</dbReference>
<protein>
    <submittedName>
        <fullName evidence="8">Otoferlin-like</fullName>
    </submittedName>
</protein>
<dbReference type="Proteomes" id="UP000694865">
    <property type="component" value="Unplaced"/>
</dbReference>
<comment type="subcellular location">
    <subcellularLocation>
        <location evidence="1">Membrane</location>
        <topology evidence="1">Single-pass membrane protein</topology>
    </subcellularLocation>
</comment>
<dbReference type="InterPro" id="IPR037720">
    <property type="entry name" value="C2B_Ferlin"/>
</dbReference>
<feature type="non-terminal residue" evidence="8">
    <location>
        <position position="181"/>
    </location>
</feature>
<evidence type="ECO:0000313" key="7">
    <source>
        <dbReference type="Proteomes" id="UP000694865"/>
    </source>
</evidence>
<dbReference type="GeneID" id="102803037"/>
<accession>A0ABM0MTY1</accession>
<evidence type="ECO:0000313" key="8">
    <source>
        <dbReference type="RefSeq" id="XP_006823472.1"/>
    </source>
</evidence>
<dbReference type="Pfam" id="PF00168">
    <property type="entry name" value="C2"/>
    <property type="match status" value="1"/>
</dbReference>
<dbReference type="PANTHER" id="PTHR12546">
    <property type="entry name" value="FER-1-LIKE"/>
    <property type="match status" value="1"/>
</dbReference>
<dbReference type="CDD" id="cd04011">
    <property type="entry name" value="C2B_Ferlin"/>
    <property type="match status" value="1"/>
</dbReference>